<dbReference type="NCBIfam" id="TIGR00628">
    <property type="entry name" value="ung"/>
    <property type="match status" value="1"/>
</dbReference>
<gene>
    <name evidence="9 13" type="primary">ung</name>
    <name evidence="13" type="ORF">J0X12_08895</name>
</gene>
<dbReference type="CDD" id="cd10027">
    <property type="entry name" value="UDG-F1-like"/>
    <property type="match status" value="1"/>
</dbReference>
<comment type="function">
    <text evidence="2 9 11">Excises uracil residues from the DNA which can arise as a result of misincorporation of dUMP residues by DNA polymerase or due to deamination of cytosine.</text>
</comment>
<comment type="catalytic activity">
    <reaction evidence="1 9 11">
        <text>Hydrolyzes single-stranded DNA or mismatched double-stranded DNA and polynucleotides, releasing free uracil.</text>
        <dbReference type="EC" id="3.2.2.27"/>
    </reaction>
</comment>
<dbReference type="GO" id="GO:0004844">
    <property type="term" value="F:uracil DNA N-glycosylase activity"/>
    <property type="evidence" value="ECO:0007669"/>
    <property type="project" value="UniProtKB-EC"/>
</dbReference>
<evidence type="ECO:0000256" key="5">
    <source>
        <dbReference type="ARBA" id="ARBA00018429"/>
    </source>
</evidence>
<feature type="active site" description="Proton acceptor" evidence="9 10">
    <location>
        <position position="85"/>
    </location>
</feature>
<dbReference type="Gene3D" id="3.40.470.10">
    <property type="entry name" value="Uracil-DNA glycosylase-like domain"/>
    <property type="match status" value="1"/>
</dbReference>
<dbReference type="NCBIfam" id="NF003592">
    <property type="entry name" value="PRK05254.1-5"/>
    <property type="match status" value="1"/>
</dbReference>
<dbReference type="InterPro" id="IPR018085">
    <property type="entry name" value="Ura-DNA_Glyclase_AS"/>
</dbReference>
<keyword evidence="14" id="KW-1185">Reference proteome</keyword>
<dbReference type="InterPro" id="IPR005122">
    <property type="entry name" value="Uracil-DNA_glycosylase-like"/>
</dbReference>
<evidence type="ECO:0000256" key="9">
    <source>
        <dbReference type="HAMAP-Rule" id="MF_00148"/>
    </source>
</evidence>
<accession>A0ABS3F5S6</accession>
<evidence type="ECO:0000256" key="2">
    <source>
        <dbReference type="ARBA" id="ARBA00002631"/>
    </source>
</evidence>
<evidence type="ECO:0000256" key="10">
    <source>
        <dbReference type="PROSITE-ProRule" id="PRU10072"/>
    </source>
</evidence>
<evidence type="ECO:0000256" key="1">
    <source>
        <dbReference type="ARBA" id="ARBA00001400"/>
    </source>
</evidence>
<protein>
    <recommendedName>
        <fullName evidence="5 9">Uracil-DNA glycosylase</fullName>
        <shortName evidence="9">UDG</shortName>
        <ecNumber evidence="4 9">3.2.2.27</ecNumber>
    </recommendedName>
</protein>
<dbReference type="SMART" id="SM00986">
    <property type="entry name" value="UDG"/>
    <property type="match status" value="1"/>
</dbReference>
<keyword evidence="13" id="KW-0326">Glycosidase</keyword>
<keyword evidence="9" id="KW-0963">Cytoplasm</keyword>
<dbReference type="PANTHER" id="PTHR11264">
    <property type="entry name" value="URACIL-DNA GLYCOSYLASE"/>
    <property type="match status" value="1"/>
</dbReference>
<proteinExistence type="inferred from homology"/>
<evidence type="ECO:0000313" key="14">
    <source>
        <dbReference type="Proteomes" id="UP000664761"/>
    </source>
</evidence>
<evidence type="ECO:0000256" key="6">
    <source>
        <dbReference type="ARBA" id="ARBA00022763"/>
    </source>
</evidence>
<comment type="subcellular location">
    <subcellularLocation>
        <location evidence="9">Cytoplasm</location>
    </subcellularLocation>
</comment>
<dbReference type="InterPro" id="IPR036895">
    <property type="entry name" value="Uracil-DNA_glycosylase-like_sf"/>
</dbReference>
<dbReference type="EMBL" id="JAFLNC010000002">
    <property type="protein sequence ID" value="MBO0333729.1"/>
    <property type="molecule type" value="Genomic_DNA"/>
</dbReference>
<organism evidence="13 14">
    <name type="scientific">Sneathiella sedimenti</name>
    <dbReference type="NCBI Taxonomy" id="2816034"/>
    <lineage>
        <taxon>Bacteria</taxon>
        <taxon>Pseudomonadati</taxon>
        <taxon>Pseudomonadota</taxon>
        <taxon>Alphaproteobacteria</taxon>
        <taxon>Sneathiellales</taxon>
        <taxon>Sneathiellaceae</taxon>
        <taxon>Sneathiella</taxon>
    </lineage>
</organism>
<evidence type="ECO:0000313" key="13">
    <source>
        <dbReference type="EMBL" id="MBO0333729.1"/>
    </source>
</evidence>
<evidence type="ECO:0000259" key="12">
    <source>
        <dbReference type="SMART" id="SM00986"/>
    </source>
</evidence>
<dbReference type="Proteomes" id="UP000664761">
    <property type="component" value="Unassembled WGS sequence"/>
</dbReference>
<dbReference type="Pfam" id="PF03167">
    <property type="entry name" value="UDG"/>
    <property type="match status" value="1"/>
</dbReference>
<dbReference type="SMART" id="SM00987">
    <property type="entry name" value="UreE_C"/>
    <property type="match status" value="1"/>
</dbReference>
<dbReference type="NCBIfam" id="NF003588">
    <property type="entry name" value="PRK05254.1-1"/>
    <property type="match status" value="1"/>
</dbReference>
<dbReference type="HAMAP" id="MF_00148">
    <property type="entry name" value="UDG"/>
    <property type="match status" value="1"/>
</dbReference>
<dbReference type="PANTHER" id="PTHR11264:SF0">
    <property type="entry name" value="URACIL-DNA GLYCOSYLASE"/>
    <property type="match status" value="1"/>
</dbReference>
<dbReference type="NCBIfam" id="NF003591">
    <property type="entry name" value="PRK05254.1-4"/>
    <property type="match status" value="1"/>
</dbReference>
<keyword evidence="6 9" id="KW-0227">DNA damage</keyword>
<evidence type="ECO:0000256" key="8">
    <source>
        <dbReference type="ARBA" id="ARBA00023204"/>
    </source>
</evidence>
<dbReference type="InterPro" id="IPR002043">
    <property type="entry name" value="UDG_fam1"/>
</dbReference>
<dbReference type="PROSITE" id="PS00130">
    <property type="entry name" value="U_DNA_GLYCOSYLASE"/>
    <property type="match status" value="1"/>
</dbReference>
<feature type="domain" description="Uracil-DNA glycosylase-like" evidence="12">
    <location>
        <begin position="70"/>
        <end position="230"/>
    </location>
</feature>
<keyword evidence="8 9" id="KW-0234">DNA repair</keyword>
<keyword evidence="7 9" id="KW-0378">Hydrolase</keyword>
<name>A0ABS3F5S6_9PROT</name>
<dbReference type="NCBIfam" id="NF003589">
    <property type="entry name" value="PRK05254.1-2"/>
    <property type="match status" value="1"/>
</dbReference>
<evidence type="ECO:0000256" key="3">
    <source>
        <dbReference type="ARBA" id="ARBA00008184"/>
    </source>
</evidence>
<dbReference type="EC" id="3.2.2.27" evidence="4 9"/>
<comment type="similarity">
    <text evidence="3 9 11">Belongs to the uracil-DNA glycosylase (UDG) superfamily. UNG family.</text>
</comment>
<evidence type="ECO:0000256" key="7">
    <source>
        <dbReference type="ARBA" id="ARBA00022801"/>
    </source>
</evidence>
<evidence type="ECO:0000256" key="11">
    <source>
        <dbReference type="RuleBase" id="RU003780"/>
    </source>
</evidence>
<comment type="caution">
    <text evidence="13">The sequence shown here is derived from an EMBL/GenBank/DDBJ whole genome shotgun (WGS) entry which is preliminary data.</text>
</comment>
<evidence type="ECO:0000256" key="4">
    <source>
        <dbReference type="ARBA" id="ARBA00012030"/>
    </source>
</evidence>
<reference evidence="13 14" key="1">
    <citation type="submission" date="2021-03" db="EMBL/GenBank/DDBJ databases">
        <title>Sneathiella sp. CAU 1612 isolated from Kang Won-do.</title>
        <authorList>
            <person name="Kim W."/>
        </authorList>
    </citation>
    <scope>NUCLEOTIDE SEQUENCE [LARGE SCALE GENOMIC DNA]</scope>
    <source>
        <strain evidence="13 14">CAU 1612</strain>
    </source>
</reference>
<dbReference type="SUPFAM" id="SSF52141">
    <property type="entry name" value="Uracil-DNA glycosylase-like"/>
    <property type="match status" value="1"/>
</dbReference>
<sequence>MQPRVRFRPLPKELRGAGLSDIKLEKSWLEQLQPEFDKQYMRDLRAFLVAEKAAGKVIFPPGGNIFAALDHTPFDQVKLVILGQDPYHGPGQAHGLSFSVPPGIQIPPSLRNIYKELNRDLGLPFPNHGNLEQWANQGVLLLNAVLTVEQAKAGAHQGKGWEQFTDAAIAALNEKREHIVFLLWGSYAQKKGSFIDRQRHLVLQSPHPSPLSAHRGFIGNGHFSKANDYLSQTGQTPIDWSLKELGR</sequence>